<dbReference type="AlphaFoldDB" id="A0A397Q5K4"/>
<organism evidence="8 9">
    <name type="scientific">Dichotomicrobium thermohalophilum</name>
    <dbReference type="NCBI Taxonomy" id="933063"/>
    <lineage>
        <taxon>Bacteria</taxon>
        <taxon>Pseudomonadati</taxon>
        <taxon>Pseudomonadota</taxon>
        <taxon>Alphaproteobacteria</taxon>
        <taxon>Hyphomicrobiales</taxon>
        <taxon>Hyphomicrobiaceae</taxon>
        <taxon>Dichotomicrobium</taxon>
    </lineage>
</organism>
<dbReference type="SUPFAM" id="SSF50104">
    <property type="entry name" value="Translation proteins SH3-like domain"/>
    <property type="match status" value="1"/>
</dbReference>
<keyword evidence="2 5" id="KW-0689">Ribosomal protein</keyword>
<dbReference type="HAMAP" id="MF_00402">
    <property type="entry name" value="Ribosomal_bL19"/>
    <property type="match status" value="1"/>
</dbReference>
<evidence type="ECO:0000256" key="1">
    <source>
        <dbReference type="ARBA" id="ARBA00005781"/>
    </source>
</evidence>
<dbReference type="InterPro" id="IPR008991">
    <property type="entry name" value="Translation_prot_SH3-like_sf"/>
</dbReference>
<feature type="region of interest" description="Disordered" evidence="7">
    <location>
        <begin position="206"/>
        <end position="229"/>
    </location>
</feature>
<dbReference type="OrthoDB" id="9803541at2"/>
<dbReference type="Pfam" id="PF01245">
    <property type="entry name" value="Ribosomal_L19"/>
    <property type="match status" value="1"/>
</dbReference>
<dbReference type="InterPro" id="IPR018257">
    <property type="entry name" value="Ribosomal_bL19_CS"/>
</dbReference>
<gene>
    <name evidence="5" type="primary">rplS</name>
    <name evidence="8" type="ORF">BXY53_1335</name>
</gene>
<evidence type="ECO:0000256" key="4">
    <source>
        <dbReference type="ARBA" id="ARBA00035171"/>
    </source>
</evidence>
<dbReference type="InterPro" id="IPR038657">
    <property type="entry name" value="Ribosomal_bL19_sf"/>
</dbReference>
<accession>A0A397Q5K4</accession>
<evidence type="ECO:0000313" key="8">
    <source>
        <dbReference type="EMBL" id="RIA56233.1"/>
    </source>
</evidence>
<comment type="caution">
    <text evidence="8">The sequence shown here is derived from an EMBL/GenBank/DDBJ whole genome shotgun (WGS) entry which is preliminary data.</text>
</comment>
<dbReference type="InterPro" id="IPR001857">
    <property type="entry name" value="Ribosomal_bL19"/>
</dbReference>
<dbReference type="PANTHER" id="PTHR15680:SF9">
    <property type="entry name" value="LARGE RIBOSOMAL SUBUNIT PROTEIN BL19M"/>
    <property type="match status" value="1"/>
</dbReference>
<dbReference type="GO" id="GO:0003735">
    <property type="term" value="F:structural constituent of ribosome"/>
    <property type="evidence" value="ECO:0007669"/>
    <property type="project" value="InterPro"/>
</dbReference>
<dbReference type="EMBL" id="QXDF01000001">
    <property type="protein sequence ID" value="RIA56233.1"/>
    <property type="molecule type" value="Genomic_DNA"/>
</dbReference>
<sequence length="229" mass="25419">MNIIEEIEREQAAAIEQKRRVPPFQPGDTVRVNVRVVEGNRERVQAFEGVCIARSGHGVQESFTVRKISYGEGVERVFPVYSPLIDSIELVRRGKVRRAKLYYLRGLRGKAARIPERRETRVRAAGGAKPFKGFKKPKGAPDDLTRISGITSDVQAQLRKLGVIQYGQIAAFSDEDIAKVDDALGLGGQIERDNWVDQARELMTEATLDEVPAVEEEGGEASEGDQDKS</sequence>
<dbReference type="NCBIfam" id="TIGR01024">
    <property type="entry name" value="rplS_bact"/>
    <property type="match status" value="1"/>
</dbReference>
<keyword evidence="9" id="KW-1185">Reference proteome</keyword>
<dbReference type="PRINTS" id="PR00061">
    <property type="entry name" value="RIBOSOMALL19"/>
</dbReference>
<name>A0A397Q5K4_9HYPH</name>
<comment type="function">
    <text evidence="5 6">This protein is located at the 30S-50S ribosomal subunit interface and may play a role in the structure and function of the aminoacyl-tRNA binding site.</text>
</comment>
<evidence type="ECO:0000313" key="9">
    <source>
        <dbReference type="Proteomes" id="UP000266273"/>
    </source>
</evidence>
<dbReference type="GO" id="GO:0006412">
    <property type="term" value="P:translation"/>
    <property type="evidence" value="ECO:0007669"/>
    <property type="project" value="UniProtKB-UniRule"/>
</dbReference>
<evidence type="ECO:0000256" key="6">
    <source>
        <dbReference type="RuleBase" id="RU000559"/>
    </source>
</evidence>
<dbReference type="Proteomes" id="UP000266273">
    <property type="component" value="Unassembled WGS sequence"/>
</dbReference>
<evidence type="ECO:0000256" key="7">
    <source>
        <dbReference type="SAM" id="MobiDB-lite"/>
    </source>
</evidence>
<comment type="similarity">
    <text evidence="1 5 6">Belongs to the bacterial ribosomal protein bL19 family.</text>
</comment>
<feature type="compositionally biased region" description="Acidic residues" evidence="7">
    <location>
        <begin position="212"/>
        <end position="229"/>
    </location>
</feature>
<evidence type="ECO:0000256" key="3">
    <source>
        <dbReference type="ARBA" id="ARBA00023274"/>
    </source>
</evidence>
<dbReference type="PROSITE" id="PS01015">
    <property type="entry name" value="RIBOSOMAL_L19"/>
    <property type="match status" value="1"/>
</dbReference>
<dbReference type="GO" id="GO:0022625">
    <property type="term" value="C:cytosolic large ribosomal subunit"/>
    <property type="evidence" value="ECO:0007669"/>
    <property type="project" value="TreeGrafter"/>
</dbReference>
<dbReference type="PANTHER" id="PTHR15680">
    <property type="entry name" value="RIBOSOMAL PROTEIN L19"/>
    <property type="match status" value="1"/>
</dbReference>
<dbReference type="FunFam" id="2.30.30.790:FF:000001">
    <property type="entry name" value="50S ribosomal protein L19"/>
    <property type="match status" value="1"/>
</dbReference>
<proteinExistence type="inferred from homology"/>
<protein>
    <recommendedName>
        <fullName evidence="4 5">Large ribosomal subunit protein bL19</fullName>
    </recommendedName>
</protein>
<keyword evidence="3 5" id="KW-0687">Ribonucleoprotein</keyword>
<reference evidence="8 9" key="1">
    <citation type="submission" date="2018-08" db="EMBL/GenBank/DDBJ databases">
        <title>Genomic Encyclopedia of Archaeal and Bacterial Type Strains, Phase II (KMG-II): from individual species to whole genera.</title>
        <authorList>
            <person name="Goeker M."/>
        </authorList>
    </citation>
    <scope>NUCLEOTIDE SEQUENCE [LARGE SCALE GENOMIC DNA]</scope>
    <source>
        <strain evidence="8 9">DSM 5002</strain>
    </source>
</reference>
<evidence type="ECO:0000256" key="5">
    <source>
        <dbReference type="HAMAP-Rule" id="MF_00402"/>
    </source>
</evidence>
<dbReference type="Gene3D" id="2.30.30.790">
    <property type="match status" value="1"/>
</dbReference>
<evidence type="ECO:0000256" key="2">
    <source>
        <dbReference type="ARBA" id="ARBA00022980"/>
    </source>
</evidence>